<evidence type="ECO:0000256" key="2">
    <source>
        <dbReference type="SAM" id="MobiDB-lite"/>
    </source>
</evidence>
<feature type="compositionally biased region" description="Basic and acidic residues" evidence="2">
    <location>
        <begin position="42"/>
        <end position="51"/>
    </location>
</feature>
<reference evidence="4" key="1">
    <citation type="submission" date="2022-07" db="EMBL/GenBank/DDBJ databases">
        <authorList>
            <person name="Macas J."/>
            <person name="Novak P."/>
            <person name="Neumann P."/>
        </authorList>
    </citation>
    <scope>NUCLEOTIDE SEQUENCE</scope>
</reference>
<feature type="compositionally biased region" description="Low complexity" evidence="2">
    <location>
        <begin position="129"/>
        <end position="139"/>
    </location>
</feature>
<name>A0A9P1EQ22_CUSEU</name>
<feature type="region of interest" description="Disordered" evidence="2">
    <location>
        <begin position="19"/>
        <end position="62"/>
    </location>
</feature>
<organism evidence="4 5">
    <name type="scientific">Cuscuta europaea</name>
    <name type="common">European dodder</name>
    <dbReference type="NCBI Taxonomy" id="41803"/>
    <lineage>
        <taxon>Eukaryota</taxon>
        <taxon>Viridiplantae</taxon>
        <taxon>Streptophyta</taxon>
        <taxon>Embryophyta</taxon>
        <taxon>Tracheophyta</taxon>
        <taxon>Spermatophyta</taxon>
        <taxon>Magnoliopsida</taxon>
        <taxon>eudicotyledons</taxon>
        <taxon>Gunneridae</taxon>
        <taxon>Pentapetalae</taxon>
        <taxon>asterids</taxon>
        <taxon>lamiids</taxon>
        <taxon>Solanales</taxon>
        <taxon>Convolvulaceae</taxon>
        <taxon>Cuscuteae</taxon>
        <taxon>Cuscuta</taxon>
        <taxon>Cuscuta subgen. Cuscuta</taxon>
    </lineage>
</organism>
<dbReference type="OrthoDB" id="1723377at2759"/>
<dbReference type="GO" id="GO:0008270">
    <property type="term" value="F:zinc ion binding"/>
    <property type="evidence" value="ECO:0007669"/>
    <property type="project" value="UniProtKB-KW"/>
</dbReference>
<evidence type="ECO:0000256" key="1">
    <source>
        <dbReference type="PROSITE-ProRule" id="PRU00047"/>
    </source>
</evidence>
<keyword evidence="1" id="KW-0863">Zinc-finger</keyword>
<comment type="caution">
    <text evidence="4">The sequence shown here is derived from an EMBL/GenBank/DDBJ whole genome shotgun (WGS) entry which is preliminary data.</text>
</comment>
<gene>
    <name evidence="4" type="ORF">CEURO_LOCUS22501</name>
</gene>
<feature type="region of interest" description="Disordered" evidence="2">
    <location>
        <begin position="112"/>
        <end position="155"/>
    </location>
</feature>
<dbReference type="Proteomes" id="UP001152484">
    <property type="component" value="Unassembled WGS sequence"/>
</dbReference>
<keyword evidence="5" id="KW-1185">Reference proteome</keyword>
<dbReference type="GO" id="GO:0003676">
    <property type="term" value="F:nucleic acid binding"/>
    <property type="evidence" value="ECO:0007669"/>
    <property type="project" value="InterPro"/>
</dbReference>
<protein>
    <recommendedName>
        <fullName evidence="3">CCHC-type domain-containing protein</fullName>
    </recommendedName>
</protein>
<sequence>MMILMLKCLRARIRRQLFGIRDDDDQPPREKRGRPNPPEQRTQWRGDDRNRNQGGRNFPGKGPTGERYYHCKLCQKNHPGRDCAGNAVKCYDCGRMGHRAYECHVGKGRVPQNQGQINKGGNPGGNRPGGAENPNHNARGNGGNHKGNNNTPNQGKIYVMNQAQANACDVVSGEYLETQIEEEN</sequence>
<proteinExistence type="predicted"/>
<dbReference type="InterPro" id="IPR001878">
    <property type="entry name" value="Znf_CCHC"/>
</dbReference>
<dbReference type="PROSITE" id="PS50158">
    <property type="entry name" value="ZF_CCHC"/>
    <property type="match status" value="1"/>
</dbReference>
<evidence type="ECO:0000313" key="4">
    <source>
        <dbReference type="EMBL" id="CAH9119794.1"/>
    </source>
</evidence>
<feature type="compositionally biased region" description="Low complexity" evidence="2">
    <location>
        <begin position="146"/>
        <end position="155"/>
    </location>
</feature>
<evidence type="ECO:0000259" key="3">
    <source>
        <dbReference type="PROSITE" id="PS50158"/>
    </source>
</evidence>
<accession>A0A9P1EQ22</accession>
<feature type="domain" description="CCHC-type" evidence="3">
    <location>
        <begin position="89"/>
        <end position="103"/>
    </location>
</feature>
<keyword evidence="1" id="KW-0479">Metal-binding</keyword>
<keyword evidence="1" id="KW-0862">Zinc</keyword>
<dbReference type="AlphaFoldDB" id="A0A9P1EQ22"/>
<evidence type="ECO:0000313" key="5">
    <source>
        <dbReference type="Proteomes" id="UP001152484"/>
    </source>
</evidence>
<dbReference type="EMBL" id="CAMAPE010000080">
    <property type="protein sequence ID" value="CAH9119794.1"/>
    <property type="molecule type" value="Genomic_DNA"/>
</dbReference>